<dbReference type="InterPro" id="IPR016032">
    <property type="entry name" value="Sig_transdc_resp-reg_C-effctor"/>
</dbReference>
<name>A0A1E3RAU3_MYCFV</name>
<dbReference type="GO" id="GO:0035556">
    <property type="term" value="P:intracellular signal transduction"/>
    <property type="evidence" value="ECO:0007669"/>
    <property type="project" value="InterPro"/>
</dbReference>
<dbReference type="GO" id="GO:0006355">
    <property type="term" value="P:regulation of DNA-templated transcription"/>
    <property type="evidence" value="ECO:0007669"/>
    <property type="project" value="InterPro"/>
</dbReference>
<dbReference type="Pfam" id="PF00196">
    <property type="entry name" value="GerE"/>
    <property type="match status" value="1"/>
</dbReference>
<dbReference type="SMART" id="SM00421">
    <property type="entry name" value="HTH_LUXR"/>
    <property type="match status" value="1"/>
</dbReference>
<dbReference type="Gene3D" id="3.30.70.1230">
    <property type="entry name" value="Nucleotide cyclase"/>
    <property type="match status" value="2"/>
</dbReference>
<proteinExistence type="predicted"/>
<keyword evidence="3" id="KW-0804">Transcription</keyword>
<dbReference type="PRINTS" id="PR00364">
    <property type="entry name" value="DISEASERSIST"/>
</dbReference>
<evidence type="ECO:0000256" key="3">
    <source>
        <dbReference type="ARBA" id="ARBA00023163"/>
    </source>
</evidence>
<keyword evidence="2" id="KW-0238">DNA-binding</keyword>
<dbReference type="Gene3D" id="1.25.40.10">
    <property type="entry name" value="Tetratricopeptide repeat domain"/>
    <property type="match status" value="1"/>
</dbReference>
<keyword evidence="7" id="KW-1185">Reference proteome</keyword>
<protein>
    <submittedName>
        <fullName evidence="6">Transcriptional regulator</fullName>
    </submittedName>
</protein>
<dbReference type="Pfam" id="PF00211">
    <property type="entry name" value="Guanylate_cyc"/>
    <property type="match status" value="1"/>
</dbReference>
<feature type="domain" description="HTH luxR-type" evidence="4">
    <location>
        <begin position="1030"/>
        <end position="1095"/>
    </location>
</feature>
<dbReference type="PANTHER" id="PTHR47691">
    <property type="entry name" value="REGULATOR-RELATED"/>
    <property type="match status" value="1"/>
</dbReference>
<evidence type="ECO:0000313" key="6">
    <source>
        <dbReference type="EMBL" id="ODQ87035.1"/>
    </source>
</evidence>
<dbReference type="InterPro" id="IPR000792">
    <property type="entry name" value="Tscrpt_reg_LuxR_C"/>
</dbReference>
<dbReference type="SUPFAM" id="SSF55073">
    <property type="entry name" value="Nucleotide cyclase"/>
    <property type="match status" value="1"/>
</dbReference>
<dbReference type="PRINTS" id="PR00038">
    <property type="entry name" value="HTHLUXR"/>
</dbReference>
<dbReference type="SUPFAM" id="SSF46894">
    <property type="entry name" value="C-terminal effector domain of the bipartite response regulators"/>
    <property type="match status" value="1"/>
</dbReference>
<dbReference type="CDD" id="cd07302">
    <property type="entry name" value="CHD"/>
    <property type="match status" value="1"/>
</dbReference>
<dbReference type="Pfam" id="PF25872">
    <property type="entry name" value="HTH_77"/>
    <property type="match status" value="1"/>
</dbReference>
<keyword evidence="1" id="KW-0805">Transcription regulation</keyword>
<dbReference type="EMBL" id="MIHA01000026">
    <property type="protein sequence ID" value="ODQ87035.1"/>
    <property type="molecule type" value="Genomic_DNA"/>
</dbReference>
<dbReference type="CDD" id="cd06170">
    <property type="entry name" value="LuxR_C_like"/>
    <property type="match status" value="1"/>
</dbReference>
<feature type="domain" description="Guanylate cyclase" evidence="5">
    <location>
        <begin position="24"/>
        <end position="132"/>
    </location>
</feature>
<dbReference type="InterPro" id="IPR036388">
    <property type="entry name" value="WH-like_DNA-bd_sf"/>
</dbReference>
<dbReference type="OrthoDB" id="136365at2"/>
<dbReference type="PROSITE" id="PS00622">
    <property type="entry name" value="HTH_LUXR_1"/>
    <property type="match status" value="1"/>
</dbReference>
<evidence type="ECO:0000256" key="1">
    <source>
        <dbReference type="ARBA" id="ARBA00023015"/>
    </source>
</evidence>
<dbReference type="Proteomes" id="UP000094053">
    <property type="component" value="Unassembled WGS sequence"/>
</dbReference>
<dbReference type="GO" id="GO:0004016">
    <property type="term" value="F:adenylate cyclase activity"/>
    <property type="evidence" value="ECO:0007669"/>
    <property type="project" value="UniProtKB-ARBA"/>
</dbReference>
<dbReference type="Gene3D" id="3.40.50.300">
    <property type="entry name" value="P-loop containing nucleotide triphosphate hydrolases"/>
    <property type="match status" value="1"/>
</dbReference>
<organism evidence="6 7">
    <name type="scientific">Mycolicibacterium flavescens</name>
    <name type="common">Mycobacterium flavescens</name>
    <dbReference type="NCBI Taxonomy" id="1776"/>
    <lineage>
        <taxon>Bacteria</taxon>
        <taxon>Bacillati</taxon>
        <taxon>Actinomycetota</taxon>
        <taxon>Actinomycetes</taxon>
        <taxon>Mycobacteriales</taxon>
        <taxon>Mycobacteriaceae</taxon>
        <taxon>Mycolicibacterium</taxon>
    </lineage>
</organism>
<dbReference type="InterPro" id="IPR001054">
    <property type="entry name" value="A/G_cyclase"/>
</dbReference>
<dbReference type="FunFam" id="1.10.10.10:FF:000553">
    <property type="entry name" value="Transcriptional regulator, LuxR family"/>
    <property type="match status" value="1"/>
</dbReference>
<evidence type="ECO:0000259" key="4">
    <source>
        <dbReference type="PROSITE" id="PS50043"/>
    </source>
</evidence>
<dbReference type="SUPFAM" id="SSF48452">
    <property type="entry name" value="TPR-like"/>
    <property type="match status" value="1"/>
</dbReference>
<dbReference type="InterPro" id="IPR029787">
    <property type="entry name" value="Nucleotide_cyclase"/>
</dbReference>
<accession>A0A1E3RAU3</accession>
<dbReference type="InterPro" id="IPR058852">
    <property type="entry name" value="HTH_77"/>
</dbReference>
<dbReference type="InterPro" id="IPR011990">
    <property type="entry name" value="TPR-like_helical_dom_sf"/>
</dbReference>
<evidence type="ECO:0000256" key="2">
    <source>
        <dbReference type="ARBA" id="ARBA00023125"/>
    </source>
</evidence>
<dbReference type="AlphaFoldDB" id="A0A1E3RAU3"/>
<dbReference type="PROSITE" id="PS50043">
    <property type="entry name" value="HTH_LUXR_2"/>
    <property type="match status" value="1"/>
</dbReference>
<dbReference type="Gene3D" id="1.10.10.10">
    <property type="entry name" value="Winged helix-like DNA-binding domain superfamily/Winged helix DNA-binding domain"/>
    <property type="match status" value="1"/>
</dbReference>
<gene>
    <name evidence="6" type="ORF">BHQ18_25385</name>
</gene>
<comment type="caution">
    <text evidence="6">The sequence shown here is derived from an EMBL/GenBank/DDBJ whole genome shotgun (WGS) entry which is preliminary data.</text>
</comment>
<dbReference type="STRING" id="1776.BHQ18_25385"/>
<dbReference type="GO" id="GO:0003677">
    <property type="term" value="F:DNA binding"/>
    <property type="evidence" value="ECO:0007669"/>
    <property type="project" value="UniProtKB-KW"/>
</dbReference>
<dbReference type="GO" id="GO:0009190">
    <property type="term" value="P:cyclic nucleotide biosynthetic process"/>
    <property type="evidence" value="ECO:0007669"/>
    <property type="project" value="InterPro"/>
</dbReference>
<sequence length="1096" mass="118646">MLVNMSAVEWGSLDVGGLPTGTVTLLLADVEGSTRLWQTQPEVMTEAVAQLDRVLADVVQRHQGVRPVEQGEGDSFVVAFARASDALGCAVDLQRAALAPLRLRIGVHTGEIQLRDEGNYIGPTINRTARLRDLAHGGQTVLSGATEAMVLDCLPDGAWLVDRGTHPLRDLPRPERVVQLCHPDLCNEFPPLRAGSAERRLPTQLTSFIGRRAERDEVGQLLADHRFVTLTGAGGVGKTRIALEVAADRGSDFPDGVWCIDLAPVTDPRLVPVTAARTMGLPDQAGRSPEDILSAFCGRRRMLLLLDNCEHLLDSCGHLVARLLADCPNLTILSTSREPIGVAGELTWRVPSLSLKTEAVDLFADRAGRALPGFRLDDANVDAVIEICARLDGMPLAIELAAARVRALTLSQIKDSLHDRFRLLTGGARTAVRRQQTLRASVEWSHNLLTDAERVLFRRLSVFMGSFDLGAGTAVGGSSEVERFQLLDQISLLVDKSLVVAEDHRGVMRYRLLETVRQYALEKLGESGEADDVRTRHRDFYTVTAASYDVSDAASRVRLMDWAETEMDNLRAAYTWSLELAEPDSALRLVSSVHDLWFRRGRQREGIAAFEQVLDDNSCRDTVAPQVWTRAVADHAILAASIALPAGADRAEEALAIARTLDSPELLAWTLTACGMLTFYDGALADSRFAEGARVSEEAGCGWLTCQIQMMEAIARIFAGDPARAVDVAEKARVVADTVGDDYFSQQSRVWSGVGMFQTGRLAAAEETLRLLDADVAAIDEPPITRIFRLVGHGSVAAYSGRVDEAYARGCAAVLAAEAAGGIYGDTVYVVEAYAALVEGDAQRARKACEDAWRHTIPLREPFARCTNPFAEALLACGDPAAARRWADEAVAVVPGIFVSIALTVRALVALAENRVREAENDVLAALASVAATGPHMRVPDILECLARIHAADNVHDRAVRLLGAAATVREDTGAVRFGVYQRDHAAAVAACRVGLGDNAFQTLWAEGAGLTPGQAIAYALRGRGERKRPSSGWESLTPTEIDVVRLVKEGLGNKDIAARLFISHRTVQTHLTHVYSKLGLTSRVQLAQEAARRGD</sequence>
<evidence type="ECO:0000259" key="5">
    <source>
        <dbReference type="PROSITE" id="PS50125"/>
    </source>
</evidence>
<evidence type="ECO:0000313" key="7">
    <source>
        <dbReference type="Proteomes" id="UP000094053"/>
    </source>
</evidence>
<dbReference type="PANTHER" id="PTHR47691:SF3">
    <property type="entry name" value="HTH-TYPE TRANSCRIPTIONAL REGULATOR RV0890C-RELATED"/>
    <property type="match status" value="1"/>
</dbReference>
<dbReference type="PROSITE" id="PS50125">
    <property type="entry name" value="GUANYLATE_CYCLASE_2"/>
    <property type="match status" value="1"/>
</dbReference>
<dbReference type="InterPro" id="IPR027417">
    <property type="entry name" value="P-loop_NTPase"/>
</dbReference>
<dbReference type="SUPFAM" id="SSF52540">
    <property type="entry name" value="P-loop containing nucleoside triphosphate hydrolases"/>
    <property type="match status" value="1"/>
</dbReference>
<reference evidence="7" key="1">
    <citation type="submission" date="2016-09" db="EMBL/GenBank/DDBJ databases">
        <authorList>
            <person name="Greninger A.L."/>
            <person name="Jerome K.R."/>
            <person name="Mcnair B."/>
            <person name="Wallis C."/>
            <person name="Fang F."/>
        </authorList>
    </citation>
    <scope>NUCLEOTIDE SEQUENCE [LARGE SCALE GENOMIC DNA]</scope>
    <source>
        <strain evidence="7">M6</strain>
    </source>
</reference>